<dbReference type="InterPro" id="IPR036046">
    <property type="entry name" value="Acylphosphatase-like_dom_sf"/>
</dbReference>
<protein>
    <submittedName>
        <fullName evidence="2">BLUF domain-containing protein</fullName>
    </submittedName>
</protein>
<comment type="caution">
    <text evidence="2">The sequence shown here is derived from an EMBL/GenBank/DDBJ whole genome shotgun (WGS) entry which is preliminary data.</text>
</comment>
<sequence length="74" mass="8900">MFGFLEFKKGIFLQYLEGPENAERTLMKIIKSDNHHGVKRIIYLPLLADRFFCDWHMMLITQQRFVYFGLTDLL</sequence>
<name>A0A937K013_9BACT</name>
<evidence type="ECO:0000313" key="2">
    <source>
        <dbReference type="EMBL" id="MBL3657908.1"/>
    </source>
</evidence>
<dbReference type="Gene3D" id="3.30.70.100">
    <property type="match status" value="1"/>
</dbReference>
<dbReference type="Proteomes" id="UP000659388">
    <property type="component" value="Unassembled WGS sequence"/>
</dbReference>
<organism evidence="2 3">
    <name type="scientific">Fulvivirga sediminis</name>
    <dbReference type="NCBI Taxonomy" id="2803949"/>
    <lineage>
        <taxon>Bacteria</taxon>
        <taxon>Pseudomonadati</taxon>
        <taxon>Bacteroidota</taxon>
        <taxon>Cytophagia</taxon>
        <taxon>Cytophagales</taxon>
        <taxon>Fulvivirgaceae</taxon>
        <taxon>Fulvivirga</taxon>
    </lineage>
</organism>
<feature type="domain" description="BLUF" evidence="1">
    <location>
        <begin position="1"/>
        <end position="58"/>
    </location>
</feature>
<dbReference type="AlphaFoldDB" id="A0A937K013"/>
<accession>A0A937K013</accession>
<evidence type="ECO:0000259" key="1">
    <source>
        <dbReference type="PROSITE" id="PS50925"/>
    </source>
</evidence>
<dbReference type="PROSITE" id="PS50925">
    <property type="entry name" value="BLUF"/>
    <property type="match status" value="1"/>
</dbReference>
<evidence type="ECO:0000313" key="3">
    <source>
        <dbReference type="Proteomes" id="UP000659388"/>
    </source>
</evidence>
<dbReference type="Pfam" id="PF04940">
    <property type="entry name" value="BLUF"/>
    <property type="match status" value="1"/>
</dbReference>
<dbReference type="GO" id="GO:0009882">
    <property type="term" value="F:blue light photoreceptor activity"/>
    <property type="evidence" value="ECO:0007669"/>
    <property type="project" value="InterPro"/>
</dbReference>
<dbReference type="EMBL" id="JAESIY010000009">
    <property type="protein sequence ID" value="MBL3657908.1"/>
    <property type="molecule type" value="Genomic_DNA"/>
</dbReference>
<dbReference type="SUPFAM" id="SSF54975">
    <property type="entry name" value="Acylphosphatase/BLUF domain-like"/>
    <property type="match status" value="1"/>
</dbReference>
<keyword evidence="3" id="KW-1185">Reference proteome</keyword>
<reference evidence="2" key="1">
    <citation type="submission" date="2021-01" db="EMBL/GenBank/DDBJ databases">
        <title>Fulvivirga kasyanovii gen. nov., sp nov., a novel member of the phylum Bacteroidetes isolated from seawater in a mussel farm.</title>
        <authorList>
            <person name="Zhao L.-H."/>
            <person name="Wang Z.-J."/>
        </authorList>
    </citation>
    <scope>NUCLEOTIDE SEQUENCE</scope>
    <source>
        <strain evidence="2">2943</strain>
    </source>
</reference>
<proteinExistence type="predicted"/>
<gene>
    <name evidence="2" type="ORF">JL102_17285</name>
</gene>
<dbReference type="InterPro" id="IPR007024">
    <property type="entry name" value="BLUF_domain"/>
</dbReference>
<dbReference type="GO" id="GO:0071949">
    <property type="term" value="F:FAD binding"/>
    <property type="evidence" value="ECO:0007669"/>
    <property type="project" value="InterPro"/>
</dbReference>